<keyword evidence="2" id="KW-1185">Reference proteome</keyword>
<reference evidence="1" key="1">
    <citation type="journal article" date="2021" name="Open Biol.">
        <title>Shared evolutionary footprints suggest mitochondrial oxidative damage underlies multiple complex I losses in fungi.</title>
        <authorList>
            <person name="Schikora-Tamarit M.A."/>
            <person name="Marcet-Houben M."/>
            <person name="Nosek J."/>
            <person name="Gabaldon T."/>
        </authorList>
    </citation>
    <scope>NUCLEOTIDE SEQUENCE</scope>
    <source>
        <strain evidence="1">CBS2887</strain>
    </source>
</reference>
<protein>
    <submittedName>
        <fullName evidence="1">Uncharacterized protein</fullName>
    </submittedName>
</protein>
<organism evidence="1 2">
    <name type="scientific">Wickerhamomyces pijperi</name>
    <name type="common">Yeast</name>
    <name type="synonym">Pichia pijperi</name>
    <dbReference type="NCBI Taxonomy" id="599730"/>
    <lineage>
        <taxon>Eukaryota</taxon>
        <taxon>Fungi</taxon>
        <taxon>Dikarya</taxon>
        <taxon>Ascomycota</taxon>
        <taxon>Saccharomycotina</taxon>
        <taxon>Saccharomycetes</taxon>
        <taxon>Phaffomycetales</taxon>
        <taxon>Wickerhamomycetaceae</taxon>
        <taxon>Wickerhamomyces</taxon>
    </lineage>
</organism>
<accession>A0A9P8QCQ9</accession>
<evidence type="ECO:0000313" key="1">
    <source>
        <dbReference type="EMBL" id="KAH3687089.1"/>
    </source>
</evidence>
<dbReference type="EMBL" id="JAEUBG010001010">
    <property type="protein sequence ID" value="KAH3687089.1"/>
    <property type="molecule type" value="Genomic_DNA"/>
</dbReference>
<evidence type="ECO:0000313" key="2">
    <source>
        <dbReference type="Proteomes" id="UP000774326"/>
    </source>
</evidence>
<comment type="caution">
    <text evidence="1">The sequence shown here is derived from an EMBL/GenBank/DDBJ whole genome shotgun (WGS) entry which is preliminary data.</text>
</comment>
<reference evidence="1" key="2">
    <citation type="submission" date="2021-01" db="EMBL/GenBank/DDBJ databases">
        <authorList>
            <person name="Schikora-Tamarit M.A."/>
        </authorList>
    </citation>
    <scope>NUCLEOTIDE SEQUENCE</scope>
    <source>
        <strain evidence="1">CBS2887</strain>
    </source>
</reference>
<sequence>MTVPIQNDVPNNSTMFFMDTIENDISLIQGMKDILMNRQPAAVEETAVTELEAEAALEALRTTEEEELTTMVFPAGSTSVTKTTRRSSDASCWVNIIRASTLDTLVVPFVLRLTMELFEA</sequence>
<gene>
    <name evidence="1" type="ORF">WICPIJ_001918</name>
</gene>
<proteinExistence type="predicted"/>
<dbReference type="Proteomes" id="UP000774326">
    <property type="component" value="Unassembled WGS sequence"/>
</dbReference>
<dbReference type="AlphaFoldDB" id="A0A9P8QCQ9"/>
<name>A0A9P8QCQ9_WICPI</name>